<dbReference type="PROSITE" id="PS50048">
    <property type="entry name" value="ZN2_CY6_FUNGAL_2"/>
    <property type="match status" value="1"/>
</dbReference>
<evidence type="ECO:0000256" key="3">
    <source>
        <dbReference type="ARBA" id="ARBA00023163"/>
    </source>
</evidence>
<dbReference type="Gene3D" id="4.10.240.10">
    <property type="entry name" value="Zn(2)-C6 fungal-type DNA-binding domain"/>
    <property type="match status" value="1"/>
</dbReference>
<evidence type="ECO:0000259" key="6">
    <source>
        <dbReference type="PROSITE" id="PS50048"/>
    </source>
</evidence>
<evidence type="ECO:0000313" key="7">
    <source>
        <dbReference type="EMBL" id="OAL37825.1"/>
    </source>
</evidence>
<dbReference type="InterPro" id="IPR036864">
    <property type="entry name" value="Zn2-C6_fun-type_DNA-bd_sf"/>
</dbReference>
<comment type="caution">
    <text evidence="7">The sequence shown here is derived from an EMBL/GenBank/DDBJ whole genome shotgun (WGS) entry which is preliminary data.</text>
</comment>
<dbReference type="GO" id="GO:0008270">
    <property type="term" value="F:zinc ion binding"/>
    <property type="evidence" value="ECO:0007669"/>
    <property type="project" value="InterPro"/>
</dbReference>
<evidence type="ECO:0000313" key="8">
    <source>
        <dbReference type="Proteomes" id="UP000185904"/>
    </source>
</evidence>
<keyword evidence="3" id="KW-0804">Transcription</keyword>
<dbReference type="PANTHER" id="PTHR47784">
    <property type="entry name" value="STEROL UPTAKE CONTROL PROTEIN 2"/>
    <property type="match status" value="1"/>
</dbReference>
<evidence type="ECO:0000256" key="1">
    <source>
        <dbReference type="ARBA" id="ARBA00023015"/>
    </source>
</evidence>
<dbReference type="GO" id="GO:0001228">
    <property type="term" value="F:DNA-binding transcription activator activity, RNA polymerase II-specific"/>
    <property type="evidence" value="ECO:0007669"/>
    <property type="project" value="TreeGrafter"/>
</dbReference>
<dbReference type="RefSeq" id="XP_022502837.1">
    <property type="nucleotide sequence ID" value="XM_022641306.1"/>
</dbReference>
<keyword evidence="1" id="KW-0805">Transcription regulation</keyword>
<dbReference type="OrthoDB" id="4937900at2759"/>
<dbReference type="GeneID" id="34586425"/>
<dbReference type="GO" id="GO:0003677">
    <property type="term" value="F:DNA binding"/>
    <property type="evidence" value="ECO:0007669"/>
    <property type="project" value="UniProtKB-KW"/>
</dbReference>
<dbReference type="Pfam" id="PF11951">
    <property type="entry name" value="Fungal_trans_2"/>
    <property type="match status" value="1"/>
</dbReference>
<sequence>MPRRPHKKSRNGCLACKKRHIKCDEHRPRCINCQTAELGCNFASSTSPPSMKATATETNVARASQPSTPDQRGPQGHEQSSIVPLVTPSGPFDPNLNMQHLELLHQFLTSTYKTFHAEGPVQYIWQGTVVRMALSFPFLMHELLAISALHLAHTKPDNATWYHTASTELQTLALNQFNSVERDINASNCGAVLFFSLLLAVHILADPSRTAGLDSNQYLDHVIDCVMLMRNVPKLIIKDWYQYLKQTELKTMFEIQQPQKPYQIPQPCRDLSKLNTNPDLADQSRDAYESAIERLQWAFAVSKVPDERHTTIRWLMAWPVQLKPDFLERLNQRRPEALIILGYFAALMTFYTECWAVGDSGRILIEAISSHLGPHWSEWMEWPISLIAARNGG</sequence>
<evidence type="ECO:0000256" key="4">
    <source>
        <dbReference type="ARBA" id="ARBA00023242"/>
    </source>
</evidence>
<dbReference type="SUPFAM" id="SSF57701">
    <property type="entry name" value="Zn2/Cys6 DNA-binding domain"/>
    <property type="match status" value="1"/>
</dbReference>
<protein>
    <recommendedName>
        <fullName evidence="6">Zn(2)-C6 fungal-type domain-containing protein</fullName>
    </recommendedName>
</protein>
<dbReference type="InterPro" id="IPR001138">
    <property type="entry name" value="Zn2Cys6_DnaBD"/>
</dbReference>
<dbReference type="PANTHER" id="PTHR47784:SF4">
    <property type="entry name" value="ZN(II)2CYS6 TRANSCRIPTION FACTOR (EUROFUNG)"/>
    <property type="match status" value="1"/>
</dbReference>
<keyword evidence="2" id="KW-0238">DNA-binding</keyword>
<accession>A0A178D9P3</accession>
<gene>
    <name evidence="7" type="ORF">AYO20_03002</name>
</gene>
<dbReference type="EMBL" id="LVCJ01000013">
    <property type="protein sequence ID" value="OAL37825.1"/>
    <property type="molecule type" value="Genomic_DNA"/>
</dbReference>
<dbReference type="InterPro" id="IPR053157">
    <property type="entry name" value="Sterol_Uptake_Regulator"/>
</dbReference>
<dbReference type="AlphaFoldDB" id="A0A178D9P3"/>
<feature type="compositionally biased region" description="Polar residues" evidence="5">
    <location>
        <begin position="44"/>
        <end position="70"/>
    </location>
</feature>
<feature type="domain" description="Zn(2)-C6 fungal-type" evidence="6">
    <location>
        <begin position="12"/>
        <end position="42"/>
    </location>
</feature>
<dbReference type="Pfam" id="PF00172">
    <property type="entry name" value="Zn_clus"/>
    <property type="match status" value="1"/>
</dbReference>
<dbReference type="InterPro" id="IPR021858">
    <property type="entry name" value="Fun_TF"/>
</dbReference>
<organism evidence="7 8">
    <name type="scientific">Fonsecaea nubica</name>
    <dbReference type="NCBI Taxonomy" id="856822"/>
    <lineage>
        <taxon>Eukaryota</taxon>
        <taxon>Fungi</taxon>
        <taxon>Dikarya</taxon>
        <taxon>Ascomycota</taxon>
        <taxon>Pezizomycotina</taxon>
        <taxon>Eurotiomycetes</taxon>
        <taxon>Chaetothyriomycetidae</taxon>
        <taxon>Chaetothyriales</taxon>
        <taxon>Herpotrichiellaceae</taxon>
        <taxon>Fonsecaea</taxon>
    </lineage>
</organism>
<dbReference type="PROSITE" id="PS00463">
    <property type="entry name" value="ZN2_CY6_FUNGAL_1"/>
    <property type="match status" value="1"/>
</dbReference>
<dbReference type="CDD" id="cd00067">
    <property type="entry name" value="GAL4"/>
    <property type="match status" value="1"/>
</dbReference>
<keyword evidence="8" id="KW-1185">Reference proteome</keyword>
<dbReference type="Proteomes" id="UP000185904">
    <property type="component" value="Unassembled WGS sequence"/>
</dbReference>
<name>A0A178D9P3_9EURO</name>
<evidence type="ECO:0000256" key="2">
    <source>
        <dbReference type="ARBA" id="ARBA00023125"/>
    </source>
</evidence>
<keyword evidence="4" id="KW-0539">Nucleus</keyword>
<proteinExistence type="predicted"/>
<reference evidence="7 8" key="1">
    <citation type="submission" date="2016-03" db="EMBL/GenBank/DDBJ databases">
        <title>The draft genome sequence of Fonsecaea nubica causative agent of cutaneous subcutaneous infection in human host.</title>
        <authorList>
            <person name="Costa F."/>
            <person name="Sybren D.H."/>
            <person name="Raittz R.T."/>
            <person name="Weiss V.A."/>
            <person name="Leao A.C."/>
            <person name="Gomes R."/>
            <person name="De Souza E.M."/>
            <person name="Pedrosa F.O."/>
            <person name="Steffens M.B."/>
            <person name="Bombassaro A."/>
            <person name="Tadra-Sfeir M.Z."/>
            <person name="Moreno L.F."/>
            <person name="Najafzadeh M.J."/>
            <person name="Felipe M.S."/>
            <person name="Teixeira M."/>
            <person name="Sun J."/>
            <person name="Xi L."/>
            <person name="Castro M.A."/>
            <person name="Vicente V.A."/>
        </authorList>
    </citation>
    <scope>NUCLEOTIDE SEQUENCE [LARGE SCALE GENOMIC DNA]</scope>
    <source>
        <strain evidence="7 8">CBS 269.64</strain>
    </source>
</reference>
<feature type="region of interest" description="Disordered" evidence="5">
    <location>
        <begin position="44"/>
        <end position="89"/>
    </location>
</feature>
<dbReference type="SMART" id="SM00066">
    <property type="entry name" value="GAL4"/>
    <property type="match status" value="1"/>
</dbReference>
<evidence type="ECO:0000256" key="5">
    <source>
        <dbReference type="SAM" id="MobiDB-lite"/>
    </source>
</evidence>